<protein>
    <submittedName>
        <fullName evidence="2">Uncharacterized protein</fullName>
    </submittedName>
</protein>
<dbReference type="RefSeq" id="WP_135190824.1">
    <property type="nucleotide sequence ID" value="NZ_SPUM01000109.1"/>
</dbReference>
<gene>
    <name evidence="2" type="ORF">E4O92_16455</name>
    <name evidence="3" type="ORF">E4O92_16830</name>
</gene>
<comment type="caution">
    <text evidence="2">The sequence shown here is derived from an EMBL/GenBank/DDBJ whole genome shotgun (WGS) entry which is preliminary data.</text>
</comment>
<keyword evidence="1" id="KW-0732">Signal</keyword>
<organism evidence="2 4">
    <name type="scientific">Massilia horti</name>
    <dbReference type="NCBI Taxonomy" id="2562153"/>
    <lineage>
        <taxon>Bacteria</taxon>
        <taxon>Pseudomonadati</taxon>
        <taxon>Pseudomonadota</taxon>
        <taxon>Betaproteobacteria</taxon>
        <taxon>Burkholderiales</taxon>
        <taxon>Oxalobacteraceae</taxon>
        <taxon>Telluria group</taxon>
        <taxon>Massilia</taxon>
    </lineage>
</organism>
<name>A0A4Y9SVK7_9BURK</name>
<proteinExistence type="predicted"/>
<dbReference type="Proteomes" id="UP000297258">
    <property type="component" value="Unassembled WGS sequence"/>
</dbReference>
<evidence type="ECO:0000313" key="4">
    <source>
        <dbReference type="Proteomes" id="UP000297258"/>
    </source>
</evidence>
<dbReference type="AlphaFoldDB" id="A0A4Y9SVK7"/>
<accession>A0A4Y9SVK7</accession>
<evidence type="ECO:0000256" key="1">
    <source>
        <dbReference type="SAM" id="SignalP"/>
    </source>
</evidence>
<feature type="signal peptide" evidence="1">
    <location>
        <begin position="1"/>
        <end position="28"/>
    </location>
</feature>
<evidence type="ECO:0000313" key="3">
    <source>
        <dbReference type="EMBL" id="TFW30576.1"/>
    </source>
</evidence>
<feature type="chain" id="PRO_5036130050" evidence="1">
    <location>
        <begin position="29"/>
        <end position="289"/>
    </location>
</feature>
<dbReference type="EMBL" id="SPUM01000109">
    <property type="protein sequence ID" value="TFW30505.1"/>
    <property type="molecule type" value="Genomic_DNA"/>
</dbReference>
<dbReference type="EMBL" id="SPUM01000109">
    <property type="protein sequence ID" value="TFW30576.1"/>
    <property type="molecule type" value="Genomic_DNA"/>
</dbReference>
<sequence>MNSNQRFRFPMLAICVFLLALCAEPSCAQDDAACDIPAGLEQKLQPGHLVLIGEVHGTTESPAAFGDVVCRALEQGREVSVGLELNPNQVDSLAQYMASDGDKAAVKRFLHSTFWARSFQDGRSSTAMLALVERLRRLKQRYPALTVFVLDEAMSPSASVGGLSRDQRMAVRVRAEHLRRPQALVLTLTGNVHNRLKPMSLGAGKQILPQPMGAWLADLSPHSVLLDSNGGSAWVCAPACAAQIFPAQQDPAANAAQGYHDLSATEPYTNQWSIGPSTASIPAIQAFVE</sequence>
<dbReference type="OrthoDB" id="1409169at2"/>
<keyword evidence="4" id="KW-1185">Reference proteome</keyword>
<evidence type="ECO:0000313" key="2">
    <source>
        <dbReference type="EMBL" id="TFW30505.1"/>
    </source>
</evidence>
<reference evidence="2 4" key="1">
    <citation type="submission" date="2019-03" db="EMBL/GenBank/DDBJ databases">
        <title>Draft genome of Massilia hortus sp. nov., a novel bacterial species of the Oxalobacteraceae family.</title>
        <authorList>
            <person name="Peta V."/>
            <person name="Raths R."/>
            <person name="Bucking H."/>
        </authorList>
    </citation>
    <scope>NUCLEOTIDE SEQUENCE [LARGE SCALE GENOMIC DNA]</scope>
    <source>
        <strain evidence="2 4">ONC3</strain>
    </source>
</reference>